<dbReference type="Gene3D" id="1.20.1270.70">
    <property type="entry name" value="Designed single chain three-helix bundle"/>
    <property type="match status" value="1"/>
</dbReference>
<keyword evidence="2" id="KW-1133">Transmembrane helix</keyword>
<evidence type="ECO:0000313" key="3">
    <source>
        <dbReference type="EMBL" id="MFD3276958.1"/>
    </source>
</evidence>
<keyword evidence="2" id="KW-0812">Transmembrane</keyword>
<gene>
    <name evidence="3" type="ORF">SKC38_12030</name>
</gene>
<evidence type="ECO:0008006" key="5">
    <source>
        <dbReference type="Google" id="ProtNLM"/>
    </source>
</evidence>
<proteinExistence type="predicted"/>
<evidence type="ECO:0000256" key="1">
    <source>
        <dbReference type="SAM" id="Coils"/>
    </source>
</evidence>
<sequence>MKKNIKIENQLLEMIQPKIQFIENKFSNGEALTEQDVSTLLIKSAFVQINHLDDRRDAIAADVAQLRLDFIDLAGKFEQLGSRIDNLENRLDKLEDRILALEVRFEAFEARFETMEARLQVSIEKAIRTNIRWTLGLITFSLTLIKIVELIVQK</sequence>
<feature type="coiled-coil region" evidence="1">
    <location>
        <begin position="77"/>
        <end position="111"/>
    </location>
</feature>
<accession>A0ABW6D1A7</accession>
<dbReference type="SUPFAM" id="SSF57997">
    <property type="entry name" value="Tropomyosin"/>
    <property type="match status" value="1"/>
</dbReference>
<name>A0ABW6D1A7_9BACT</name>
<keyword evidence="4" id="KW-1185">Reference proteome</keyword>
<keyword evidence="1" id="KW-0175">Coiled coil</keyword>
<evidence type="ECO:0000256" key="2">
    <source>
        <dbReference type="SAM" id="Phobius"/>
    </source>
</evidence>
<feature type="transmembrane region" description="Helical" evidence="2">
    <location>
        <begin position="133"/>
        <end position="152"/>
    </location>
</feature>
<reference evidence="3 4" key="1">
    <citation type="submission" date="2024-03" db="EMBL/GenBank/DDBJ databases">
        <title>Aquirufa genome sequencing.</title>
        <authorList>
            <person name="Pitt A."/>
            <person name="Hahn M.W."/>
        </authorList>
    </citation>
    <scope>NUCLEOTIDE SEQUENCE [LARGE SCALE GENOMIC DNA]</scope>
    <source>
        <strain evidence="3 4">PLAD-142S6K</strain>
    </source>
</reference>
<comment type="caution">
    <text evidence="3">The sequence shown here is derived from an EMBL/GenBank/DDBJ whole genome shotgun (WGS) entry which is preliminary data.</text>
</comment>
<dbReference type="EMBL" id="JBBKYA010000006">
    <property type="protein sequence ID" value="MFD3276958.1"/>
    <property type="molecule type" value="Genomic_DNA"/>
</dbReference>
<evidence type="ECO:0000313" key="4">
    <source>
        <dbReference type="Proteomes" id="UP001598114"/>
    </source>
</evidence>
<keyword evidence="2" id="KW-0472">Membrane</keyword>
<protein>
    <recommendedName>
        <fullName evidence="5">DUF1640 domain-containing protein</fullName>
    </recommendedName>
</protein>
<organism evidence="3 4">
    <name type="scientific">Aquirufa echingensis</name>
    <dbReference type="NCBI Taxonomy" id="3096516"/>
    <lineage>
        <taxon>Bacteria</taxon>
        <taxon>Pseudomonadati</taxon>
        <taxon>Bacteroidota</taxon>
        <taxon>Cytophagia</taxon>
        <taxon>Cytophagales</taxon>
        <taxon>Flectobacillaceae</taxon>
        <taxon>Aquirufa</taxon>
    </lineage>
</organism>
<dbReference type="Proteomes" id="UP001598114">
    <property type="component" value="Unassembled WGS sequence"/>
</dbReference>
<dbReference type="RefSeq" id="WP_377977391.1">
    <property type="nucleotide sequence ID" value="NZ_JBBKYA010000006.1"/>
</dbReference>